<protein>
    <recommendedName>
        <fullName evidence="4">RACo C-terminal domain-containing protein</fullName>
    </recommendedName>
</protein>
<feature type="non-terminal residue" evidence="3">
    <location>
        <position position="1"/>
    </location>
</feature>
<dbReference type="Pfam" id="PF14574">
    <property type="entry name" value="RACo_C_ter"/>
    <property type="match status" value="1"/>
</dbReference>
<feature type="domain" description="RACo C-terminal" evidence="1">
    <location>
        <begin position="69"/>
        <end position="192"/>
    </location>
</feature>
<accession>X1ICW4</accession>
<dbReference type="InterPro" id="IPR041414">
    <property type="entry name" value="Raco-like_middle"/>
</dbReference>
<feature type="domain" description="RACo-like middle region" evidence="2">
    <location>
        <begin position="1"/>
        <end position="65"/>
    </location>
</feature>
<dbReference type="AlphaFoldDB" id="X1ICW4"/>
<reference evidence="3" key="1">
    <citation type="journal article" date="2014" name="Front. Microbiol.">
        <title>High frequency of phylogenetically diverse reductive dehalogenase-homologous genes in deep subseafloor sedimentary metagenomes.</title>
        <authorList>
            <person name="Kawai M."/>
            <person name="Futagami T."/>
            <person name="Toyoda A."/>
            <person name="Takaki Y."/>
            <person name="Nishi S."/>
            <person name="Hori S."/>
            <person name="Arai W."/>
            <person name="Tsubouchi T."/>
            <person name="Morono Y."/>
            <person name="Uchiyama I."/>
            <person name="Ito T."/>
            <person name="Fujiyama A."/>
            <person name="Inagaki F."/>
            <person name="Takami H."/>
        </authorList>
    </citation>
    <scope>NUCLEOTIDE SEQUENCE</scope>
    <source>
        <strain evidence="3">Expedition CK06-06</strain>
    </source>
</reference>
<evidence type="ECO:0000313" key="3">
    <source>
        <dbReference type="EMBL" id="GAH67100.1"/>
    </source>
</evidence>
<dbReference type="EMBL" id="BARU01028132">
    <property type="protein sequence ID" value="GAH67100.1"/>
    <property type="molecule type" value="Genomic_DNA"/>
</dbReference>
<evidence type="ECO:0008006" key="4">
    <source>
        <dbReference type="Google" id="ProtNLM"/>
    </source>
</evidence>
<gene>
    <name evidence="3" type="ORF">S03H2_44947</name>
</gene>
<evidence type="ECO:0000259" key="2">
    <source>
        <dbReference type="Pfam" id="PF17651"/>
    </source>
</evidence>
<dbReference type="Pfam" id="PF17651">
    <property type="entry name" value="Raco_middle"/>
    <property type="match status" value="1"/>
</dbReference>
<dbReference type="InterPro" id="IPR042259">
    <property type="entry name" value="Raco-like_middle_sf"/>
</dbReference>
<organism evidence="3">
    <name type="scientific">marine sediment metagenome</name>
    <dbReference type="NCBI Taxonomy" id="412755"/>
    <lineage>
        <taxon>unclassified sequences</taxon>
        <taxon>metagenomes</taxon>
        <taxon>ecological metagenomes</taxon>
    </lineage>
</organism>
<name>X1ICW4_9ZZZZ</name>
<dbReference type="InterPro" id="IPR027980">
    <property type="entry name" value="RACo_C"/>
</dbReference>
<dbReference type="PANTHER" id="PTHR42895:SF1">
    <property type="entry name" value="IRON-SULFUR CLUSTER PROTEIN"/>
    <property type="match status" value="1"/>
</dbReference>
<comment type="caution">
    <text evidence="3">The sequence shown here is derived from an EMBL/GenBank/DDBJ whole genome shotgun (WGS) entry which is preliminary data.</text>
</comment>
<proteinExistence type="predicted"/>
<dbReference type="Gene3D" id="3.30.420.480">
    <property type="entry name" value="Domain of unknown function (DUF4445)"/>
    <property type="match status" value="1"/>
</dbReference>
<dbReference type="InterPro" id="IPR052911">
    <property type="entry name" value="Corrinoid_activation_enz"/>
</dbReference>
<dbReference type="PANTHER" id="PTHR42895">
    <property type="entry name" value="IRON-SULFUR CLUSTER-BINDING PROTEIN-RELATED"/>
    <property type="match status" value="1"/>
</dbReference>
<evidence type="ECO:0000259" key="1">
    <source>
        <dbReference type="Pfam" id="PF14574"/>
    </source>
</evidence>
<sequence>ILLGLDPKYIRLAPYTPVANFFPPVRANSLGIKVGKPVYLFTFPSVASYVGGDIVSGIVGAGVYQRKNLTFYMDIGTNGEIVVGNSDWMVTASCSAGPAFEGGGIRHGIVASEGAIEGFDINPSNFEPLISTIGETKPKGICGSGLINIVAGLLEAGVISQNGKFNADLPTKRIRKGTDGYEYVLAWAPETQN</sequence>